<evidence type="ECO:0000313" key="3">
    <source>
        <dbReference type="EMBL" id="AQS54372.1"/>
    </source>
</evidence>
<dbReference type="STRING" id="708126.BW727_102058"/>
<dbReference type="OrthoDB" id="9815825at2"/>
<dbReference type="AlphaFoldDB" id="A0A1S6IS46"/>
<evidence type="ECO:0000313" key="4">
    <source>
        <dbReference type="Proteomes" id="UP000188993"/>
    </source>
</evidence>
<accession>A0A1S6IS46</accession>
<sequence length="300" mass="34075">MLKIAVIGIGNIAQKAYLPVISAMRNQVEWYLVTGNKKTLDLVGSQYGFGKCYQKLDELDDINLDAAFVHNTTTAHYETVKKLLNKGIPVYVDKPISDQFSQTEELLTLAEENQVQLTAGFNRRFAPMIQQLKAIPDKKMILIQKDRVENRESIRFAIYDLFIHIVDLALFLLDEPVVSFQSYIHETEGELKRVWLVLETTQTTAIVTMNYQAGANQEVVEVQSLAGVQRVTDLNEMVIKGKNHEEIVKYSDWEETLVKRGFKPIIHAFIESLVTGQNPVSHASSLQSHKLCEEIINPLK</sequence>
<proteinExistence type="predicted"/>
<organism evidence="3 4">
    <name type="scientific">Jeotgalibaca dankookensis</name>
    <dbReference type="NCBI Taxonomy" id="708126"/>
    <lineage>
        <taxon>Bacteria</taxon>
        <taxon>Bacillati</taxon>
        <taxon>Bacillota</taxon>
        <taxon>Bacilli</taxon>
        <taxon>Lactobacillales</taxon>
        <taxon>Carnobacteriaceae</taxon>
        <taxon>Jeotgalibaca</taxon>
    </lineage>
</organism>
<evidence type="ECO:0000259" key="2">
    <source>
        <dbReference type="Pfam" id="PF21378"/>
    </source>
</evidence>
<dbReference type="InterPro" id="IPR000683">
    <property type="entry name" value="Gfo/Idh/MocA-like_OxRdtase_N"/>
</dbReference>
<name>A0A1S6IS46_9LACT</name>
<keyword evidence="4" id="KW-1185">Reference proteome</keyword>
<gene>
    <name evidence="3" type="primary">yceM</name>
    <name evidence="3" type="ORF">BW727_102058</name>
</gene>
<dbReference type="EMBL" id="CP019728">
    <property type="protein sequence ID" value="AQS54372.1"/>
    <property type="molecule type" value="Genomic_DNA"/>
</dbReference>
<dbReference type="PANTHER" id="PTHR43708">
    <property type="entry name" value="CONSERVED EXPRESSED OXIDOREDUCTASE (EUROFUNG)"/>
    <property type="match status" value="1"/>
</dbReference>
<evidence type="ECO:0000259" key="1">
    <source>
        <dbReference type="Pfam" id="PF01408"/>
    </source>
</evidence>
<dbReference type="InterPro" id="IPR051317">
    <property type="entry name" value="Gfo/Idh/MocA_oxidoreduct"/>
</dbReference>
<dbReference type="EC" id="1.-.-.-" evidence="3"/>
<reference evidence="3 4" key="1">
    <citation type="journal article" date="2014" name="Int. J. Syst. Evol. Microbiol.">
        <title>Jeotgalibaca dankookensis gen. nov., sp. nov., a member of the family Carnobacteriaceae, isolated from seujeot (Korean traditional food).</title>
        <authorList>
            <person name="Lee D.G."/>
            <person name="Trujillo M.E."/>
            <person name="Kang H."/>
            <person name="Ahn T.Y."/>
        </authorList>
    </citation>
    <scope>NUCLEOTIDE SEQUENCE [LARGE SCALE GENOMIC DNA]</scope>
    <source>
        <strain evidence="3 4">EX-07</strain>
    </source>
</reference>
<dbReference type="SUPFAM" id="SSF51735">
    <property type="entry name" value="NAD(P)-binding Rossmann-fold domains"/>
    <property type="match status" value="1"/>
</dbReference>
<feature type="domain" description="Gfo/Idh/MocA-like oxidoreductase N-terminal" evidence="1">
    <location>
        <begin position="2"/>
        <end position="121"/>
    </location>
</feature>
<dbReference type="RefSeq" id="WP_077795859.1">
    <property type="nucleotide sequence ID" value="NZ_BBYN01000006.1"/>
</dbReference>
<dbReference type="InterPro" id="IPR048477">
    <property type="entry name" value="YceM-like_C"/>
</dbReference>
<feature type="domain" description="YceM-like C-terminal" evidence="2">
    <location>
        <begin position="127"/>
        <end position="239"/>
    </location>
</feature>
<dbReference type="GO" id="GO:0016491">
    <property type="term" value="F:oxidoreductase activity"/>
    <property type="evidence" value="ECO:0007669"/>
    <property type="project" value="UniProtKB-KW"/>
</dbReference>
<dbReference type="Proteomes" id="UP000188993">
    <property type="component" value="Chromosome"/>
</dbReference>
<dbReference type="Pfam" id="PF01408">
    <property type="entry name" value="GFO_IDH_MocA"/>
    <property type="match status" value="1"/>
</dbReference>
<dbReference type="Gene3D" id="3.40.50.720">
    <property type="entry name" value="NAD(P)-binding Rossmann-like Domain"/>
    <property type="match status" value="1"/>
</dbReference>
<dbReference type="PANTHER" id="PTHR43708:SF4">
    <property type="entry name" value="OXIDOREDUCTASE YCEM-RELATED"/>
    <property type="match status" value="1"/>
</dbReference>
<dbReference type="Pfam" id="PF21378">
    <property type="entry name" value="YceM-like_C"/>
    <property type="match status" value="1"/>
</dbReference>
<keyword evidence="3" id="KW-0560">Oxidoreductase</keyword>
<dbReference type="GO" id="GO:0000166">
    <property type="term" value="F:nucleotide binding"/>
    <property type="evidence" value="ECO:0007669"/>
    <property type="project" value="InterPro"/>
</dbReference>
<dbReference type="Gene3D" id="3.30.360.10">
    <property type="entry name" value="Dihydrodipicolinate Reductase, domain 2"/>
    <property type="match status" value="1"/>
</dbReference>
<dbReference type="KEGG" id="jda:BW727_102058"/>
<dbReference type="SUPFAM" id="SSF55347">
    <property type="entry name" value="Glyceraldehyde-3-phosphate dehydrogenase-like, C-terminal domain"/>
    <property type="match status" value="1"/>
</dbReference>
<protein>
    <submittedName>
        <fullName evidence="3">Putative oxidoreductase YceM</fullName>
        <ecNumber evidence="3">1.-.-.-</ecNumber>
    </submittedName>
</protein>
<dbReference type="InterPro" id="IPR036291">
    <property type="entry name" value="NAD(P)-bd_dom_sf"/>
</dbReference>